<keyword evidence="1" id="KW-0472">Membrane</keyword>
<sequence length="195" mass="20612">MQVASQKGQIIYHITKDNYSQILPQLKLSSHVMSDIRDAISAGREVTAHERNISVKGWTGLGYVILVPTTGAGAYLIDGGANGGLAFAVGAALGSLLALIVLPMAPVSVGVAVLFTPYILFAIAAITVLLYLFWDTIKDNEFARSCFLLGLGFGFGIRLGLGQLTLTMRSLIQFVAGTGVAFGAGWFTGVDKCLK</sequence>
<evidence type="ECO:0000313" key="3">
    <source>
        <dbReference type="Proteomes" id="UP000254575"/>
    </source>
</evidence>
<accession>A0A380N0V4</accession>
<protein>
    <submittedName>
        <fullName evidence="2">Uncharacterized protein</fullName>
    </submittedName>
</protein>
<feature type="transmembrane region" description="Helical" evidence="1">
    <location>
        <begin position="111"/>
        <end position="134"/>
    </location>
</feature>
<gene>
    <name evidence="2" type="ORF">NCTC10717_01909</name>
</gene>
<keyword evidence="1" id="KW-1133">Transmembrane helix</keyword>
<name>A0A380N0V4_9GAMM</name>
<evidence type="ECO:0000313" key="2">
    <source>
        <dbReference type="EMBL" id="SUO98168.1"/>
    </source>
</evidence>
<reference evidence="2 3" key="1">
    <citation type="submission" date="2018-06" db="EMBL/GenBank/DDBJ databases">
        <authorList>
            <consortium name="Pathogen Informatics"/>
            <person name="Doyle S."/>
        </authorList>
    </citation>
    <scope>NUCLEOTIDE SEQUENCE [LARGE SCALE GENOMIC DNA]</scope>
    <source>
        <strain evidence="2 3">NCTC10717</strain>
    </source>
</reference>
<dbReference type="Proteomes" id="UP000254575">
    <property type="component" value="Unassembled WGS sequence"/>
</dbReference>
<feature type="transmembrane region" description="Helical" evidence="1">
    <location>
        <begin position="171"/>
        <end position="190"/>
    </location>
</feature>
<proteinExistence type="predicted"/>
<dbReference type="AlphaFoldDB" id="A0A380N0V4"/>
<dbReference type="RefSeq" id="WP_174892112.1">
    <property type="nucleotide sequence ID" value="NZ_UHIA01000004.1"/>
</dbReference>
<organism evidence="2 3">
    <name type="scientific">Suttonella indologenes</name>
    <dbReference type="NCBI Taxonomy" id="13276"/>
    <lineage>
        <taxon>Bacteria</taxon>
        <taxon>Pseudomonadati</taxon>
        <taxon>Pseudomonadota</taxon>
        <taxon>Gammaproteobacteria</taxon>
        <taxon>Cardiobacteriales</taxon>
        <taxon>Cardiobacteriaceae</taxon>
        <taxon>Suttonella</taxon>
    </lineage>
</organism>
<feature type="transmembrane region" description="Helical" evidence="1">
    <location>
        <begin position="146"/>
        <end position="165"/>
    </location>
</feature>
<keyword evidence="3" id="KW-1185">Reference proteome</keyword>
<dbReference type="EMBL" id="UHIA01000004">
    <property type="protein sequence ID" value="SUO98168.1"/>
    <property type="molecule type" value="Genomic_DNA"/>
</dbReference>
<keyword evidence="1" id="KW-0812">Transmembrane</keyword>
<feature type="transmembrane region" description="Helical" evidence="1">
    <location>
        <begin position="84"/>
        <end position="105"/>
    </location>
</feature>
<evidence type="ECO:0000256" key="1">
    <source>
        <dbReference type="SAM" id="Phobius"/>
    </source>
</evidence>